<dbReference type="EMBL" id="CP025704">
    <property type="protein sequence ID" value="AUN98415.1"/>
    <property type="molecule type" value="Genomic_DNA"/>
</dbReference>
<evidence type="ECO:0000259" key="3">
    <source>
        <dbReference type="PROSITE" id="PS50110"/>
    </source>
</evidence>
<proteinExistence type="predicted"/>
<reference evidence="4 5" key="1">
    <citation type="submission" date="2018-01" db="EMBL/GenBank/DDBJ databases">
        <title>Complete genome sequence of Bacteriovorax stolpii DSM12778.</title>
        <authorList>
            <person name="Tang B."/>
            <person name="Chang J."/>
        </authorList>
    </citation>
    <scope>NUCLEOTIDE SEQUENCE [LARGE SCALE GENOMIC DNA]</scope>
    <source>
        <strain evidence="4 5">DSM 12778</strain>
    </source>
</reference>
<evidence type="ECO:0000256" key="1">
    <source>
        <dbReference type="ARBA" id="ARBA00022553"/>
    </source>
</evidence>
<keyword evidence="1 2" id="KW-0597">Phosphoprotein</keyword>
<dbReference type="CDD" id="cd00156">
    <property type="entry name" value="REC"/>
    <property type="match status" value="1"/>
</dbReference>
<dbReference type="Gene3D" id="3.40.50.2300">
    <property type="match status" value="1"/>
</dbReference>
<dbReference type="PROSITE" id="PS50110">
    <property type="entry name" value="RESPONSE_REGULATORY"/>
    <property type="match status" value="1"/>
</dbReference>
<name>A0A2K9NTK6_BACTC</name>
<dbReference type="SMART" id="SM00448">
    <property type="entry name" value="REC"/>
    <property type="match status" value="1"/>
</dbReference>
<protein>
    <recommendedName>
        <fullName evidence="3">Response regulatory domain-containing protein</fullName>
    </recommendedName>
</protein>
<dbReference type="InterPro" id="IPR001789">
    <property type="entry name" value="Sig_transdc_resp-reg_receiver"/>
</dbReference>
<evidence type="ECO:0000313" key="4">
    <source>
        <dbReference type="EMBL" id="AUN98415.1"/>
    </source>
</evidence>
<evidence type="ECO:0000256" key="2">
    <source>
        <dbReference type="PROSITE-ProRule" id="PRU00169"/>
    </source>
</evidence>
<organism evidence="4 5">
    <name type="scientific">Bacteriovorax stolpii</name>
    <name type="common">Bdellovibrio stolpii</name>
    <dbReference type="NCBI Taxonomy" id="960"/>
    <lineage>
        <taxon>Bacteria</taxon>
        <taxon>Pseudomonadati</taxon>
        <taxon>Bdellovibrionota</taxon>
        <taxon>Bacteriovoracia</taxon>
        <taxon>Bacteriovoracales</taxon>
        <taxon>Bacteriovoracaceae</taxon>
        <taxon>Bacteriovorax</taxon>
    </lineage>
</organism>
<dbReference type="PANTHER" id="PTHR44591">
    <property type="entry name" value="STRESS RESPONSE REGULATOR PROTEIN 1"/>
    <property type="match status" value="1"/>
</dbReference>
<accession>A0A2K9NTK6</accession>
<feature type="domain" description="Response regulatory" evidence="3">
    <location>
        <begin position="15"/>
        <end position="135"/>
    </location>
</feature>
<dbReference type="PANTHER" id="PTHR44591:SF3">
    <property type="entry name" value="RESPONSE REGULATORY DOMAIN-CONTAINING PROTEIN"/>
    <property type="match status" value="1"/>
</dbReference>
<feature type="modified residue" description="4-aspartylphosphate" evidence="2">
    <location>
        <position position="66"/>
    </location>
</feature>
<dbReference type="Proteomes" id="UP000235584">
    <property type="component" value="Chromosome"/>
</dbReference>
<dbReference type="AlphaFoldDB" id="A0A2K9NTK6"/>
<dbReference type="SUPFAM" id="SSF52172">
    <property type="entry name" value="CheY-like"/>
    <property type="match status" value="1"/>
</dbReference>
<evidence type="ECO:0000313" key="5">
    <source>
        <dbReference type="Proteomes" id="UP000235584"/>
    </source>
</evidence>
<dbReference type="InterPro" id="IPR011006">
    <property type="entry name" value="CheY-like_superfamily"/>
</dbReference>
<dbReference type="GO" id="GO:0000160">
    <property type="term" value="P:phosphorelay signal transduction system"/>
    <property type="evidence" value="ECO:0007669"/>
    <property type="project" value="InterPro"/>
</dbReference>
<sequence length="140" mass="16000">MEGSMEILNRYAQYSILLVDDDEEICDLIRAYIGRMDSIKNMIVVHDGQSAVTKLRNQKFDLILLDMVMPRKTGYDLLTEFEADKLNINSVDKVLAMSGSMDKDIFTIATHHGVRNFLIKPFDEDIFLQKISKILPVKAS</sequence>
<dbReference type="KEGG" id="bsto:C0V70_09920"/>
<gene>
    <name evidence="4" type="ORF">C0V70_09920</name>
</gene>
<dbReference type="Pfam" id="PF00072">
    <property type="entry name" value="Response_reg"/>
    <property type="match status" value="1"/>
</dbReference>
<keyword evidence="5" id="KW-1185">Reference proteome</keyword>
<dbReference type="InterPro" id="IPR050595">
    <property type="entry name" value="Bact_response_regulator"/>
</dbReference>